<evidence type="ECO:0000256" key="1">
    <source>
        <dbReference type="SAM" id="MobiDB-lite"/>
    </source>
</evidence>
<feature type="signal peptide" evidence="2">
    <location>
        <begin position="1"/>
        <end position="33"/>
    </location>
</feature>
<feature type="chain" id="PRO_5039630423" evidence="2">
    <location>
        <begin position="34"/>
        <end position="359"/>
    </location>
</feature>
<dbReference type="SUPFAM" id="SSF53850">
    <property type="entry name" value="Periplasmic binding protein-like II"/>
    <property type="match status" value="1"/>
</dbReference>
<dbReference type="EMBL" id="BMNA01000005">
    <property type="protein sequence ID" value="GGM06814.1"/>
    <property type="molecule type" value="Genomic_DNA"/>
</dbReference>
<accession>A0A917T2C8</accession>
<proteinExistence type="predicted"/>
<evidence type="ECO:0000256" key="2">
    <source>
        <dbReference type="SAM" id="SignalP"/>
    </source>
</evidence>
<dbReference type="Gene3D" id="3.40.190.10">
    <property type="entry name" value="Periplasmic binding protein-like II"/>
    <property type="match status" value="2"/>
</dbReference>
<sequence length="359" mass="34724">MHRRRRPGRLLGSALAACSVAALLAGCATPAATQTAGAAAGSVTPAAVVATGSGSAPASDPDPTRPVTPASAGTTARTTAPGTASTTAPTTALGSPTGSATVAAPTTGAGATSAPLPGCVLGELPTAVPGRLTFGTGRAPARPWFAGAPAAGQGFEAALAYAVAARLGYPAAAVSWVTVDPAAAQAGRTRGVDAVLGEFVAPDVPGAADRWSTGYFPVTDTVVTAPGTRMARSLAALRSVRVGATAAGTAATSAASATGRAPVRYGSAAAALAALRSGAVRAAVLDSPTALREAAAGRVAVLGQLPAGPWQPPQLAMAVPGAAGVRACVSAAIDTLRAERRLDALAARWLPAAALTPLR</sequence>
<feature type="compositionally biased region" description="Low complexity" evidence="1">
    <location>
        <begin position="68"/>
        <end position="109"/>
    </location>
</feature>
<dbReference type="PROSITE" id="PS51257">
    <property type="entry name" value="PROKAR_LIPOPROTEIN"/>
    <property type="match status" value="1"/>
</dbReference>
<evidence type="ECO:0000313" key="4">
    <source>
        <dbReference type="Proteomes" id="UP000655208"/>
    </source>
</evidence>
<dbReference type="AlphaFoldDB" id="A0A917T2C8"/>
<reference evidence="3" key="1">
    <citation type="journal article" date="2014" name="Int. J. Syst. Evol. Microbiol.">
        <title>Complete genome sequence of Corynebacterium casei LMG S-19264T (=DSM 44701T), isolated from a smear-ripened cheese.</title>
        <authorList>
            <consortium name="US DOE Joint Genome Institute (JGI-PGF)"/>
            <person name="Walter F."/>
            <person name="Albersmeier A."/>
            <person name="Kalinowski J."/>
            <person name="Ruckert C."/>
        </authorList>
    </citation>
    <scope>NUCLEOTIDE SEQUENCE</scope>
    <source>
        <strain evidence="3">CGMCC 4.7308</strain>
    </source>
</reference>
<comment type="caution">
    <text evidence="3">The sequence shown here is derived from an EMBL/GenBank/DDBJ whole genome shotgun (WGS) entry which is preliminary data.</text>
</comment>
<dbReference type="Proteomes" id="UP000655208">
    <property type="component" value="Unassembled WGS sequence"/>
</dbReference>
<organism evidence="3 4">
    <name type="scientific">Nakamurella endophytica</name>
    <dbReference type="NCBI Taxonomy" id="1748367"/>
    <lineage>
        <taxon>Bacteria</taxon>
        <taxon>Bacillati</taxon>
        <taxon>Actinomycetota</taxon>
        <taxon>Actinomycetes</taxon>
        <taxon>Nakamurellales</taxon>
        <taxon>Nakamurellaceae</taxon>
        <taxon>Nakamurella</taxon>
    </lineage>
</organism>
<gene>
    <name evidence="3" type="ORF">GCM10011594_28550</name>
</gene>
<feature type="region of interest" description="Disordered" evidence="1">
    <location>
        <begin position="50"/>
        <end position="109"/>
    </location>
</feature>
<protein>
    <submittedName>
        <fullName evidence="3">Uncharacterized protein</fullName>
    </submittedName>
</protein>
<dbReference type="PANTHER" id="PTHR35936">
    <property type="entry name" value="MEMBRANE-BOUND LYTIC MUREIN TRANSGLYCOSYLASE F"/>
    <property type="match status" value="1"/>
</dbReference>
<evidence type="ECO:0000313" key="3">
    <source>
        <dbReference type="EMBL" id="GGM06814.1"/>
    </source>
</evidence>
<name>A0A917T2C8_9ACTN</name>
<dbReference type="RefSeq" id="WP_188942591.1">
    <property type="nucleotide sequence ID" value="NZ_BMNA01000005.1"/>
</dbReference>
<keyword evidence="2" id="KW-0732">Signal</keyword>
<reference evidence="3" key="2">
    <citation type="submission" date="2020-09" db="EMBL/GenBank/DDBJ databases">
        <authorList>
            <person name="Sun Q."/>
            <person name="Zhou Y."/>
        </authorList>
    </citation>
    <scope>NUCLEOTIDE SEQUENCE</scope>
    <source>
        <strain evidence="3">CGMCC 4.7308</strain>
    </source>
</reference>
<keyword evidence="4" id="KW-1185">Reference proteome</keyword>